<dbReference type="InterPro" id="IPR000719">
    <property type="entry name" value="Prot_kinase_dom"/>
</dbReference>
<dbReference type="PROSITE" id="PS50011">
    <property type="entry name" value="PROTEIN_KINASE_DOM"/>
    <property type="match status" value="1"/>
</dbReference>
<evidence type="ECO:0000313" key="14">
    <source>
        <dbReference type="Proteomes" id="UP000231279"/>
    </source>
</evidence>
<evidence type="ECO:0000259" key="12">
    <source>
        <dbReference type="PROSITE" id="PS50011"/>
    </source>
</evidence>
<dbReference type="PROSITE" id="PS00108">
    <property type="entry name" value="PROTEIN_KINASE_ST"/>
    <property type="match status" value="1"/>
</dbReference>
<evidence type="ECO:0000256" key="7">
    <source>
        <dbReference type="ARBA" id="ARBA00022777"/>
    </source>
</evidence>
<dbReference type="GO" id="GO:0004674">
    <property type="term" value="F:protein serine/threonine kinase activity"/>
    <property type="evidence" value="ECO:0007669"/>
    <property type="project" value="UniProtKB-KW"/>
</dbReference>
<dbReference type="PANTHER" id="PTHR47985">
    <property type="entry name" value="OS07G0668900 PROTEIN"/>
    <property type="match status" value="1"/>
</dbReference>
<dbReference type="FunFam" id="3.30.200.20:FF:000266">
    <property type="entry name" value="probable serine/threonine-protein kinase RLCKVII"/>
    <property type="match status" value="1"/>
</dbReference>
<dbReference type="Pfam" id="PF00069">
    <property type="entry name" value="Pkinase"/>
    <property type="match status" value="1"/>
</dbReference>
<evidence type="ECO:0000256" key="6">
    <source>
        <dbReference type="ARBA" id="ARBA00022741"/>
    </source>
</evidence>
<dbReference type="Gene3D" id="1.10.510.10">
    <property type="entry name" value="Transferase(Phosphotransferase) domain 1"/>
    <property type="match status" value="1"/>
</dbReference>
<dbReference type="EC" id="2.7.11.1" evidence="13"/>
<dbReference type="Proteomes" id="UP000231279">
    <property type="component" value="Unassembled WGS sequence"/>
</dbReference>
<gene>
    <name evidence="13" type="ORF">CDL12_30279</name>
</gene>
<comment type="subcellular location">
    <subcellularLocation>
        <location evidence="1">Cell membrane</location>
        <topology evidence="1">Lipid-anchor</topology>
    </subcellularLocation>
</comment>
<feature type="region of interest" description="Disordered" evidence="11">
    <location>
        <begin position="1"/>
        <end position="36"/>
    </location>
</feature>
<evidence type="ECO:0000256" key="4">
    <source>
        <dbReference type="ARBA" id="ARBA00022527"/>
    </source>
</evidence>
<evidence type="ECO:0000256" key="8">
    <source>
        <dbReference type="ARBA" id="ARBA00022840"/>
    </source>
</evidence>
<keyword evidence="5 13" id="KW-0808">Transferase</keyword>
<dbReference type="CDD" id="cd14066">
    <property type="entry name" value="STKc_IRAK"/>
    <property type="match status" value="1"/>
</dbReference>
<evidence type="ECO:0000256" key="9">
    <source>
        <dbReference type="ARBA" id="ARBA00023136"/>
    </source>
</evidence>
<sequence length="403" mass="44899">MSCFPCFSSRKGGSKKDNVPAAHPQNIPFPPPSAQVADANTTAKVNATENGDDTAKSFTFRELATATKNFRQECLLGEGGMGRVFKGTLQSSEQIVAVRQLDRTGTQGSKEFQAEVIALSLHRHPNLVNIVGYCADGDQRLLVYEYLPWGSLKDHLFEISEDKRPLDWPARMKIASGIAQGLEYLHERANPPIIYRDLKSSNVLLDETNNPKLSEYGLAKLLQSGNKMNVSPRVMSTYGYCAPEYERHGELTMKADVYSFGVVLLELITGRRAFDPARPTEEQTLVSWAQPFFREPKRFPDMADPLLGNRFPVKSLNQAVGVASMCLQEEPSVRPLITDIVVALTFLVMAPPEAPIPARLVPILSSRMDKASQEHHKYVELEHRGSPDFKYDDSSDDEDKNRG</sequence>
<evidence type="ECO:0000256" key="2">
    <source>
        <dbReference type="ARBA" id="ARBA00008684"/>
    </source>
</evidence>
<dbReference type="GO" id="GO:0005524">
    <property type="term" value="F:ATP binding"/>
    <property type="evidence" value="ECO:0007669"/>
    <property type="project" value="UniProtKB-KW"/>
</dbReference>
<evidence type="ECO:0000256" key="1">
    <source>
        <dbReference type="ARBA" id="ARBA00004193"/>
    </source>
</evidence>
<dbReference type="AlphaFoldDB" id="A0A2G9FW21"/>
<evidence type="ECO:0000313" key="13">
    <source>
        <dbReference type="EMBL" id="PIM97253.1"/>
    </source>
</evidence>
<keyword evidence="10" id="KW-0449">Lipoprotein</keyword>
<dbReference type="SMART" id="SM00220">
    <property type="entry name" value="S_TKc"/>
    <property type="match status" value="1"/>
</dbReference>
<keyword evidence="9" id="KW-0472">Membrane</keyword>
<comment type="caution">
    <text evidence="13">The sequence shown here is derived from an EMBL/GenBank/DDBJ whole genome shotgun (WGS) entry which is preliminary data.</text>
</comment>
<keyword evidence="6" id="KW-0547">Nucleotide-binding</keyword>
<dbReference type="GO" id="GO:0005886">
    <property type="term" value="C:plasma membrane"/>
    <property type="evidence" value="ECO:0007669"/>
    <property type="project" value="UniProtKB-SubCell"/>
</dbReference>
<dbReference type="FunFam" id="1.10.510.10:FF:000032">
    <property type="entry name" value="Serine/threonine-protein kinase PBS1"/>
    <property type="match status" value="1"/>
</dbReference>
<name>A0A2G9FW21_9LAMI</name>
<dbReference type="STRING" id="429701.A0A2G9FW21"/>
<feature type="domain" description="Protein kinase" evidence="12">
    <location>
        <begin position="70"/>
        <end position="347"/>
    </location>
</feature>
<evidence type="ECO:0000256" key="10">
    <source>
        <dbReference type="ARBA" id="ARBA00023288"/>
    </source>
</evidence>
<dbReference type="SUPFAM" id="SSF56112">
    <property type="entry name" value="Protein kinase-like (PK-like)"/>
    <property type="match status" value="1"/>
</dbReference>
<dbReference type="GO" id="GO:0010183">
    <property type="term" value="P:pollen tube guidance"/>
    <property type="evidence" value="ECO:0007669"/>
    <property type="project" value="UniProtKB-ARBA"/>
</dbReference>
<accession>A0A2G9FW21</accession>
<keyword evidence="8" id="KW-0067">ATP-binding</keyword>
<keyword evidence="14" id="KW-1185">Reference proteome</keyword>
<reference evidence="14" key="1">
    <citation type="journal article" date="2018" name="Gigascience">
        <title>Genome assembly of the Pink Ipe (Handroanthus impetiginosus, Bignoniaceae), a highly valued, ecologically keystone Neotropical timber forest tree.</title>
        <authorList>
            <person name="Silva-Junior O.B."/>
            <person name="Grattapaglia D."/>
            <person name="Novaes E."/>
            <person name="Collevatti R.G."/>
        </authorList>
    </citation>
    <scope>NUCLEOTIDE SEQUENCE [LARGE SCALE GENOMIC DNA]</scope>
    <source>
        <strain evidence="14">cv. UFG-1</strain>
    </source>
</reference>
<dbReference type="InterPro" id="IPR008271">
    <property type="entry name" value="Ser/Thr_kinase_AS"/>
</dbReference>
<dbReference type="GO" id="GO:0090404">
    <property type="term" value="C:pollen tube tip"/>
    <property type="evidence" value="ECO:0007669"/>
    <property type="project" value="UniProtKB-ARBA"/>
</dbReference>
<keyword evidence="4 13" id="KW-0723">Serine/threonine-protein kinase</keyword>
<evidence type="ECO:0000256" key="5">
    <source>
        <dbReference type="ARBA" id="ARBA00022679"/>
    </source>
</evidence>
<dbReference type="InterPro" id="IPR011009">
    <property type="entry name" value="Kinase-like_dom_sf"/>
</dbReference>
<proteinExistence type="inferred from homology"/>
<feature type="region of interest" description="Disordered" evidence="11">
    <location>
        <begin position="374"/>
        <end position="403"/>
    </location>
</feature>
<dbReference type="PANTHER" id="PTHR47985:SF17">
    <property type="entry name" value="SERINE_THREONINE-PROTEIN KINASE CDL1-LIKE"/>
    <property type="match status" value="1"/>
</dbReference>
<protein>
    <submittedName>
        <fullName evidence="13">Serine/threonine protein kinase</fullName>
        <ecNumber evidence="13">2.7.11.1</ecNumber>
    </submittedName>
</protein>
<keyword evidence="7 13" id="KW-0418">Kinase</keyword>
<evidence type="ECO:0000256" key="11">
    <source>
        <dbReference type="SAM" id="MobiDB-lite"/>
    </source>
</evidence>
<organism evidence="13 14">
    <name type="scientific">Handroanthus impetiginosus</name>
    <dbReference type="NCBI Taxonomy" id="429701"/>
    <lineage>
        <taxon>Eukaryota</taxon>
        <taxon>Viridiplantae</taxon>
        <taxon>Streptophyta</taxon>
        <taxon>Embryophyta</taxon>
        <taxon>Tracheophyta</taxon>
        <taxon>Spermatophyta</taxon>
        <taxon>Magnoliopsida</taxon>
        <taxon>eudicotyledons</taxon>
        <taxon>Gunneridae</taxon>
        <taxon>Pentapetalae</taxon>
        <taxon>asterids</taxon>
        <taxon>lamiids</taxon>
        <taxon>Lamiales</taxon>
        <taxon>Bignoniaceae</taxon>
        <taxon>Crescentiina</taxon>
        <taxon>Tabebuia alliance</taxon>
        <taxon>Handroanthus</taxon>
    </lineage>
</organism>
<dbReference type="Gene3D" id="3.30.200.20">
    <property type="entry name" value="Phosphorylase Kinase, domain 1"/>
    <property type="match status" value="1"/>
</dbReference>
<keyword evidence="3" id="KW-1003">Cell membrane</keyword>
<dbReference type="EMBL" id="NKXS01010371">
    <property type="protein sequence ID" value="PIM97253.1"/>
    <property type="molecule type" value="Genomic_DNA"/>
</dbReference>
<comment type="similarity">
    <text evidence="2">Belongs to the protein kinase superfamily. Ser/Thr protein kinase family.</text>
</comment>
<evidence type="ECO:0000256" key="3">
    <source>
        <dbReference type="ARBA" id="ARBA00022475"/>
    </source>
</evidence>
<dbReference type="OrthoDB" id="4062651at2759"/>